<dbReference type="InterPro" id="IPR029055">
    <property type="entry name" value="Ntn_hydrolases_N"/>
</dbReference>
<dbReference type="RefSeq" id="WP_380006094.1">
    <property type="nucleotide sequence ID" value="NZ_JBHLYR010000013.1"/>
</dbReference>
<reference evidence="1 2" key="1">
    <citation type="submission" date="2024-09" db="EMBL/GenBank/DDBJ databases">
        <authorList>
            <person name="Sun Q."/>
            <person name="Mori K."/>
        </authorList>
    </citation>
    <scope>NUCLEOTIDE SEQUENCE [LARGE SCALE GENOMIC DNA]</scope>
    <source>
        <strain evidence="1 2">JCM 13503</strain>
    </source>
</reference>
<dbReference type="CDD" id="cd04512">
    <property type="entry name" value="Ntn_Asparaginase_2_like"/>
    <property type="match status" value="1"/>
</dbReference>
<comment type="caution">
    <text evidence="1">The sequence shown here is derived from an EMBL/GenBank/DDBJ whole genome shotgun (WGS) entry which is preliminary data.</text>
</comment>
<proteinExistence type="predicted"/>
<accession>A0ABV6AUX4</accession>
<dbReference type="Proteomes" id="UP001589733">
    <property type="component" value="Unassembled WGS sequence"/>
</dbReference>
<organism evidence="1 2">
    <name type="scientific">Deinococcus oregonensis</name>
    <dbReference type="NCBI Taxonomy" id="1805970"/>
    <lineage>
        <taxon>Bacteria</taxon>
        <taxon>Thermotogati</taxon>
        <taxon>Deinococcota</taxon>
        <taxon>Deinococci</taxon>
        <taxon>Deinococcales</taxon>
        <taxon>Deinococcaceae</taxon>
        <taxon>Deinococcus</taxon>
    </lineage>
</organism>
<dbReference type="PANTHER" id="PTHR10188">
    <property type="entry name" value="L-ASPARAGINASE"/>
    <property type="match status" value="1"/>
</dbReference>
<evidence type="ECO:0000313" key="2">
    <source>
        <dbReference type="Proteomes" id="UP001589733"/>
    </source>
</evidence>
<name>A0ABV6AUX4_9DEIO</name>
<gene>
    <name evidence="1" type="ORF">ACFFLM_04835</name>
</gene>
<sequence>MTDSRHHGSVRPVPVDWAIIVHGGAHEISSGKEESSRAGVQAALQAGCQILQNGGTAVEAVAAALKVLEDDPTFNAGYGSALNSDGAVEMDSALMDGGTLDIGAVAGLSGVRHPSQVARSLLSEDEILLVGDGAYRYAAESGAELCRPEDLISPEQRQVAEQSQAEGQSQVTEQSQVEGQLLAQTSGGHDTVGCVALDVKGHLAAGTSTGGLDGQRAGRVGDSPLAGCGFYADNQMGAVALTGEGESLARMMTAARVLYQLPQRTPDDALQQVLKEMGVRVGGTAGGIVLTPGGEVGWWHSSPDMPVAYADSSSDHIMIYTQKNEEKLEQDR</sequence>
<dbReference type="SUPFAM" id="SSF56235">
    <property type="entry name" value="N-terminal nucleophile aminohydrolases (Ntn hydrolases)"/>
    <property type="match status" value="1"/>
</dbReference>
<keyword evidence="2" id="KW-1185">Reference proteome</keyword>
<dbReference type="PANTHER" id="PTHR10188:SF6">
    <property type="entry name" value="N(4)-(BETA-N-ACETYLGLUCOSAMINYL)-L-ASPARAGINASE"/>
    <property type="match status" value="1"/>
</dbReference>
<dbReference type="EMBL" id="JBHLYR010000013">
    <property type="protein sequence ID" value="MFB9991304.1"/>
    <property type="molecule type" value="Genomic_DNA"/>
</dbReference>
<dbReference type="Gene3D" id="3.60.20.30">
    <property type="entry name" value="(Glycosyl)asparaginase"/>
    <property type="match status" value="1"/>
</dbReference>
<evidence type="ECO:0000313" key="1">
    <source>
        <dbReference type="EMBL" id="MFB9991304.1"/>
    </source>
</evidence>
<dbReference type="Pfam" id="PF01112">
    <property type="entry name" value="Asparaginase_2"/>
    <property type="match status" value="1"/>
</dbReference>
<dbReference type="InterPro" id="IPR000246">
    <property type="entry name" value="Peptidase_T2"/>
</dbReference>
<protein>
    <submittedName>
        <fullName evidence="1">Isoaspartyl peptidase/L-asparaginase family protein</fullName>
    </submittedName>
</protein>